<dbReference type="Gene3D" id="3.40.50.720">
    <property type="entry name" value="NAD(P)-binding Rossmann-like Domain"/>
    <property type="match status" value="1"/>
</dbReference>
<evidence type="ECO:0008006" key="6">
    <source>
        <dbReference type="Google" id="ProtNLM"/>
    </source>
</evidence>
<dbReference type="Proteomes" id="UP000248423">
    <property type="component" value="Unassembled WGS sequence"/>
</dbReference>
<evidence type="ECO:0000256" key="3">
    <source>
        <dbReference type="SAM" id="MobiDB-lite"/>
    </source>
</evidence>
<evidence type="ECO:0000256" key="1">
    <source>
        <dbReference type="ARBA" id="ARBA00022857"/>
    </source>
</evidence>
<evidence type="ECO:0000313" key="4">
    <source>
        <dbReference type="EMBL" id="PYI09379.1"/>
    </source>
</evidence>
<dbReference type="PANTHER" id="PTHR48106:SF13">
    <property type="entry name" value="QUINONE OXIDOREDUCTASE-RELATED"/>
    <property type="match status" value="1"/>
</dbReference>
<evidence type="ECO:0000313" key="5">
    <source>
        <dbReference type="Proteomes" id="UP000248423"/>
    </source>
</evidence>
<dbReference type="VEuPathDB" id="FungiDB:BO78DRAFT_308363"/>
<keyword evidence="2" id="KW-0560">Oxidoreductase</keyword>
<feature type="non-terminal residue" evidence="4">
    <location>
        <position position="1"/>
    </location>
</feature>
<dbReference type="GO" id="GO:0003960">
    <property type="term" value="F:quinone reductase (NADPH) activity"/>
    <property type="evidence" value="ECO:0007669"/>
    <property type="project" value="TreeGrafter"/>
</dbReference>
<proteinExistence type="predicted"/>
<dbReference type="GO" id="GO:0070402">
    <property type="term" value="F:NADPH binding"/>
    <property type="evidence" value="ECO:0007669"/>
    <property type="project" value="TreeGrafter"/>
</dbReference>
<dbReference type="PANTHER" id="PTHR48106">
    <property type="entry name" value="QUINONE OXIDOREDUCTASE PIG3-RELATED"/>
    <property type="match status" value="1"/>
</dbReference>
<gene>
    <name evidence="4" type="ORF">BO78DRAFT_308363</name>
</gene>
<accession>A0A319F257</accession>
<sequence>KATFETDLEALKRKGTLVVYGTASGMPELKISQLTPKNLNLLKPTVMGYLCTRREVERYAEELFGLLIRGRVSIRVHKEYQLQEARQAQKDLGSRKTSGKLLLKL</sequence>
<dbReference type="Gene3D" id="3.90.180.10">
    <property type="entry name" value="Medium-chain alcohol dehydrogenases, catalytic domain"/>
    <property type="match status" value="1"/>
</dbReference>
<organism evidence="4 5">
    <name type="scientific">Aspergillus sclerotiicarbonarius (strain CBS 121057 / IBT 28362)</name>
    <dbReference type="NCBI Taxonomy" id="1448318"/>
    <lineage>
        <taxon>Eukaryota</taxon>
        <taxon>Fungi</taxon>
        <taxon>Dikarya</taxon>
        <taxon>Ascomycota</taxon>
        <taxon>Pezizomycotina</taxon>
        <taxon>Eurotiomycetes</taxon>
        <taxon>Eurotiomycetidae</taxon>
        <taxon>Eurotiales</taxon>
        <taxon>Aspergillaceae</taxon>
        <taxon>Aspergillus</taxon>
        <taxon>Aspergillus subgen. Circumdati</taxon>
    </lineage>
</organism>
<reference evidence="4 5" key="1">
    <citation type="submission" date="2018-02" db="EMBL/GenBank/DDBJ databases">
        <title>The genomes of Aspergillus section Nigri reveals drivers in fungal speciation.</title>
        <authorList>
            <consortium name="DOE Joint Genome Institute"/>
            <person name="Vesth T.C."/>
            <person name="Nybo J."/>
            <person name="Theobald S."/>
            <person name="Brandl J."/>
            <person name="Frisvad J.C."/>
            <person name="Nielsen K.F."/>
            <person name="Lyhne E.K."/>
            <person name="Kogle M.E."/>
            <person name="Kuo A."/>
            <person name="Riley R."/>
            <person name="Clum A."/>
            <person name="Nolan M."/>
            <person name="Lipzen A."/>
            <person name="Salamov A."/>
            <person name="Henrissat B."/>
            <person name="Wiebenga A."/>
            <person name="De vries R.P."/>
            <person name="Grigoriev I.V."/>
            <person name="Mortensen U.H."/>
            <person name="Andersen M.R."/>
            <person name="Baker S.E."/>
        </authorList>
    </citation>
    <scope>NUCLEOTIDE SEQUENCE [LARGE SCALE GENOMIC DNA]</scope>
    <source>
        <strain evidence="4 5">CBS 121057</strain>
    </source>
</reference>
<feature type="region of interest" description="Disordered" evidence="3">
    <location>
        <begin position="86"/>
        <end position="105"/>
    </location>
</feature>
<dbReference type="EMBL" id="KZ826327">
    <property type="protein sequence ID" value="PYI09379.1"/>
    <property type="molecule type" value="Genomic_DNA"/>
</dbReference>
<evidence type="ECO:0000256" key="2">
    <source>
        <dbReference type="ARBA" id="ARBA00023002"/>
    </source>
</evidence>
<keyword evidence="1" id="KW-0521">NADP</keyword>
<protein>
    <recommendedName>
        <fullName evidence="6">Quinone oxidoreductase</fullName>
    </recommendedName>
</protein>
<keyword evidence="5" id="KW-1185">Reference proteome</keyword>
<dbReference type="AlphaFoldDB" id="A0A319F257"/>
<dbReference type="STRING" id="1448318.A0A319F257"/>
<dbReference type="GO" id="GO:0005829">
    <property type="term" value="C:cytosol"/>
    <property type="evidence" value="ECO:0007669"/>
    <property type="project" value="TreeGrafter"/>
</dbReference>
<dbReference type="OrthoDB" id="48317at2759"/>
<dbReference type="GO" id="GO:0035925">
    <property type="term" value="F:mRNA 3'-UTR AU-rich region binding"/>
    <property type="evidence" value="ECO:0007669"/>
    <property type="project" value="TreeGrafter"/>
</dbReference>
<dbReference type="Pfam" id="PF13602">
    <property type="entry name" value="ADH_zinc_N_2"/>
    <property type="match status" value="1"/>
</dbReference>
<name>A0A319F257_ASPSB</name>